<reference evidence="7" key="1">
    <citation type="submission" date="2022-07" db="EMBL/GenBank/DDBJ databases">
        <title>Phylogenomic reconstructions and comparative analyses of Kickxellomycotina fungi.</title>
        <authorList>
            <person name="Reynolds N.K."/>
            <person name="Stajich J.E."/>
            <person name="Barry K."/>
            <person name="Grigoriev I.V."/>
            <person name="Crous P."/>
            <person name="Smith M.E."/>
        </authorList>
    </citation>
    <scope>NUCLEOTIDE SEQUENCE</scope>
    <source>
        <strain evidence="7">RSA 567</strain>
    </source>
</reference>
<proteinExistence type="predicted"/>
<evidence type="ECO:0000313" key="7">
    <source>
        <dbReference type="EMBL" id="KAJ1979162.1"/>
    </source>
</evidence>
<feature type="transmembrane region" description="Helical" evidence="2">
    <location>
        <begin position="98"/>
        <end position="119"/>
    </location>
</feature>
<dbReference type="InterPro" id="IPR051916">
    <property type="entry name" value="GPI-anchor_lipid_remodeler"/>
</dbReference>
<dbReference type="Proteomes" id="UP001151582">
    <property type="component" value="Unassembled WGS sequence"/>
</dbReference>
<dbReference type="Pfam" id="PF23226">
    <property type="entry name" value="Exo_endo_phos_PGAP2IP"/>
    <property type="match status" value="1"/>
</dbReference>
<feature type="region of interest" description="Disordered" evidence="1">
    <location>
        <begin position="1"/>
        <end position="21"/>
    </location>
</feature>
<comment type="caution">
    <text evidence="7">The sequence shown here is derived from an EMBL/GenBank/DDBJ whole genome shotgun (WGS) entry which is preliminary data.</text>
</comment>
<dbReference type="InterPro" id="IPR057315">
    <property type="entry name" value="Exo_endo_phos_PGAP2IP_C"/>
</dbReference>
<feature type="transmembrane region" description="Helical" evidence="2">
    <location>
        <begin position="315"/>
        <end position="335"/>
    </location>
</feature>
<dbReference type="InterPro" id="IPR019402">
    <property type="entry name" value="CWH43_N"/>
</dbReference>
<dbReference type="PANTHER" id="PTHR14859:SF1">
    <property type="entry name" value="PGAP2-INTERACTING PROTEIN"/>
    <property type="match status" value="1"/>
</dbReference>
<dbReference type="OrthoDB" id="68581at2759"/>
<evidence type="ECO:0000259" key="5">
    <source>
        <dbReference type="Pfam" id="PF23022"/>
    </source>
</evidence>
<feature type="transmembrane region" description="Helical" evidence="2">
    <location>
        <begin position="393"/>
        <end position="411"/>
    </location>
</feature>
<feature type="transmembrane region" description="Helical" evidence="2">
    <location>
        <begin position="341"/>
        <end position="359"/>
    </location>
</feature>
<dbReference type="EMBL" id="JANBQB010000234">
    <property type="protein sequence ID" value="KAJ1979162.1"/>
    <property type="molecule type" value="Genomic_DNA"/>
</dbReference>
<feature type="region of interest" description="Disordered" evidence="1">
    <location>
        <begin position="489"/>
        <end position="515"/>
    </location>
</feature>
<dbReference type="GO" id="GO:0031505">
    <property type="term" value="P:fungal-type cell wall organization"/>
    <property type="evidence" value="ECO:0007669"/>
    <property type="project" value="TreeGrafter"/>
</dbReference>
<evidence type="ECO:0000259" key="3">
    <source>
        <dbReference type="Pfam" id="PF10277"/>
    </source>
</evidence>
<evidence type="ECO:0000313" key="8">
    <source>
        <dbReference type="Proteomes" id="UP001151582"/>
    </source>
</evidence>
<feature type="transmembrane region" description="Helical" evidence="2">
    <location>
        <begin position="131"/>
        <end position="152"/>
    </location>
</feature>
<feature type="transmembrane region" description="Helical" evidence="2">
    <location>
        <begin position="243"/>
        <end position="266"/>
    </location>
</feature>
<keyword evidence="2" id="KW-1133">Transmembrane helix</keyword>
<keyword evidence="8" id="KW-1185">Reference proteome</keyword>
<protein>
    <submittedName>
        <fullName evidence="7">Protein cwh43</fullName>
    </submittedName>
</protein>
<feature type="transmembrane region" description="Helical" evidence="2">
    <location>
        <begin position="643"/>
        <end position="665"/>
    </location>
</feature>
<feature type="transmembrane region" description="Helical" evidence="2">
    <location>
        <begin position="164"/>
        <end position="182"/>
    </location>
</feature>
<evidence type="ECO:0000256" key="1">
    <source>
        <dbReference type="SAM" id="MobiDB-lite"/>
    </source>
</evidence>
<feature type="transmembrane region" description="Helical" evidence="2">
    <location>
        <begin position="591"/>
        <end position="607"/>
    </location>
</feature>
<dbReference type="GO" id="GO:0016020">
    <property type="term" value="C:membrane"/>
    <property type="evidence" value="ECO:0007669"/>
    <property type="project" value="GOC"/>
</dbReference>
<feature type="transmembrane region" description="Helical" evidence="2">
    <location>
        <begin position="423"/>
        <end position="440"/>
    </location>
</feature>
<dbReference type="Pfam" id="PF23022">
    <property type="entry name" value="6TM_1st_PGAP2IP"/>
    <property type="match status" value="1"/>
</dbReference>
<feature type="transmembrane region" description="Helical" evidence="2">
    <location>
        <begin position="203"/>
        <end position="223"/>
    </location>
</feature>
<dbReference type="Pfam" id="PF23021">
    <property type="entry name" value="6TM_2nd_PGAP2IP"/>
    <property type="match status" value="1"/>
</dbReference>
<feature type="domain" description="PGAP2IP second transmembrane" evidence="4">
    <location>
        <begin position="528"/>
        <end position="695"/>
    </location>
</feature>
<dbReference type="Pfam" id="PF10277">
    <property type="entry name" value="Frag1"/>
    <property type="match status" value="1"/>
</dbReference>
<organism evidence="7 8">
    <name type="scientific">Dimargaris verticillata</name>
    <dbReference type="NCBI Taxonomy" id="2761393"/>
    <lineage>
        <taxon>Eukaryota</taxon>
        <taxon>Fungi</taxon>
        <taxon>Fungi incertae sedis</taxon>
        <taxon>Zoopagomycota</taxon>
        <taxon>Kickxellomycotina</taxon>
        <taxon>Dimargaritomycetes</taxon>
        <taxon>Dimargaritales</taxon>
        <taxon>Dimargaritaceae</taxon>
        <taxon>Dimargaris</taxon>
    </lineage>
</organism>
<gene>
    <name evidence="7" type="primary">CWH43</name>
    <name evidence="7" type="ORF">H4R34_002935</name>
</gene>
<feature type="transmembrane region" description="Helical" evidence="2">
    <location>
        <begin position="460"/>
        <end position="480"/>
    </location>
</feature>
<feature type="domain" description="PGAP2IP C-terminal nuclease-like" evidence="6">
    <location>
        <begin position="758"/>
        <end position="986"/>
    </location>
</feature>
<dbReference type="Gene3D" id="3.60.10.10">
    <property type="entry name" value="Endonuclease/exonuclease/phosphatase"/>
    <property type="match status" value="1"/>
</dbReference>
<evidence type="ECO:0000259" key="4">
    <source>
        <dbReference type="Pfam" id="PF23021"/>
    </source>
</evidence>
<dbReference type="GO" id="GO:0006506">
    <property type="term" value="P:GPI anchor biosynthetic process"/>
    <property type="evidence" value="ECO:0007669"/>
    <property type="project" value="TreeGrafter"/>
</dbReference>
<sequence length="1032" mass="114159">MTLTNRSPTTGTSFNPSSSPDAYQRQAASERQALMTVSGQWIPRLHTLFAYMAFGVAFVVACYTHYTKIVRNEYYGYPDEWMPSVSATIGDRYPARSIFQILIALTAGPRFLLVLLWFLLCRATPAARSKWVPKALLGVAVVRTVSCGGWVYITSTDDHNTHDVAMITYMLCTLPYMLWMMSTTSSTPLALTDRSACQKAKQWRTLFFGAFFAAIVPLVYFFIQHKVHKVPGAYSIYAIFEWALIILDVAFDAVAVYEFAAIDLVIDESGLSLKKNDVHMAAAMREKDAEATPAAASLIGFLLDPLCVRYLADSYMAFVFWTLLTALPACIWYFPLWHMGLSGYEAFLFITLSPFLLGIGPLRRLIRAHRAGFHLLSLVGIAAYLVPDPTRRLVLVAVGTGISTLTWAATWYESKSPVLASRLDYDVMAWLTGLVLSILVKAMGRTNNLIWPIMNQDTGGWNGVGLVLGIVACVSMMVGARASSALSAQATSDARHPTSPVPGSAPLDSPRHLDSAARHHGSCAARAGATVGLGSLIFCLHSMYTDSSTISRWATDGYPNPGPSPVPYGFVVILCLVVGAMLSSCSFVRRWAWFGVGCLATIVLYAVPGTIGFMGGCVMATVATSIVPLFVQSASRFAPGRTLGFAMLVYCVMALAHVWVVAYAFVPGGPLLRERTWVVLTVMMGFIGLGFWSALDSHAVRSISSAHTSYTGYVSRLFTRREKRRVMATWAGLLALALATMVMRLPIQAPQPYHPKQHVLTAGIWTIHFALDNNMWVSERRMISAIRELEVDVIGLLESDLGRIIMGNRDFLQSLAEELNMYTDYGPSPIKHTWGCAMLSKFPIKRSTHLLLPSPAGELACGIHATLDVYGQDVDVIVSHNGQEEDPLDRFLQTTELARIMRESANPFVFLGYVVTKPHHKIYNILIGDGHMHDIDPSDSDRWCQYVAYRGLQRVGYARVSRGTITDTEIQLGKFVVNDQTWNNTAVDAKSAENVLVPEDHYPTELHFPQQFRGRGVRGHRYHVFNEPRYFA</sequence>
<feature type="transmembrane region" description="Helical" evidence="2">
    <location>
        <begin position="613"/>
        <end position="631"/>
    </location>
</feature>
<feature type="transmembrane region" description="Helical" evidence="2">
    <location>
        <begin position="48"/>
        <end position="66"/>
    </location>
</feature>
<feature type="domain" description="PGAP2IP first transmembrane" evidence="5">
    <location>
        <begin position="318"/>
        <end position="474"/>
    </location>
</feature>
<accession>A0A9W8ECG4</accession>
<dbReference type="InterPro" id="IPR053911">
    <property type="entry name" value="PGAP2IP_TM_2nd"/>
</dbReference>
<evidence type="ECO:0000259" key="6">
    <source>
        <dbReference type="Pfam" id="PF23226"/>
    </source>
</evidence>
<feature type="transmembrane region" description="Helical" evidence="2">
    <location>
        <begin position="726"/>
        <end position="747"/>
    </location>
</feature>
<keyword evidence="2" id="KW-0472">Membrane</keyword>
<dbReference type="SUPFAM" id="SSF56219">
    <property type="entry name" value="DNase I-like"/>
    <property type="match status" value="1"/>
</dbReference>
<dbReference type="GO" id="GO:0005783">
    <property type="term" value="C:endoplasmic reticulum"/>
    <property type="evidence" value="ECO:0007669"/>
    <property type="project" value="TreeGrafter"/>
</dbReference>
<keyword evidence="2" id="KW-0812">Transmembrane</keyword>
<feature type="transmembrane region" description="Helical" evidence="2">
    <location>
        <begin position="565"/>
        <end position="584"/>
    </location>
</feature>
<feature type="domain" description="CWH43-like N-terminal" evidence="3">
    <location>
        <begin position="40"/>
        <end position="261"/>
    </location>
</feature>
<feature type="transmembrane region" description="Helical" evidence="2">
    <location>
        <begin position="677"/>
        <end position="695"/>
    </location>
</feature>
<dbReference type="AlphaFoldDB" id="A0A9W8ECG4"/>
<dbReference type="PANTHER" id="PTHR14859">
    <property type="entry name" value="CALCOFLUOR WHITE HYPERSENSITIVE PROTEIN PRECURSOR"/>
    <property type="match status" value="1"/>
</dbReference>
<dbReference type="InterPro" id="IPR053912">
    <property type="entry name" value="PGAP2IP_TM_1nd"/>
</dbReference>
<name>A0A9W8ECG4_9FUNG</name>
<dbReference type="InterPro" id="IPR036691">
    <property type="entry name" value="Endo/exonu/phosph_ase_sf"/>
</dbReference>
<evidence type="ECO:0000256" key="2">
    <source>
        <dbReference type="SAM" id="Phobius"/>
    </source>
</evidence>